<dbReference type="AlphaFoldDB" id="A0AAN8WKM4"/>
<evidence type="ECO:0000313" key="16">
    <source>
        <dbReference type="Proteomes" id="UP001381693"/>
    </source>
</evidence>
<keyword evidence="7" id="KW-0735">Signal-anchor</keyword>
<evidence type="ECO:0000256" key="1">
    <source>
        <dbReference type="ARBA" id="ARBA00004447"/>
    </source>
</evidence>
<organism evidence="15 16">
    <name type="scientific">Halocaridina rubra</name>
    <name type="common">Hawaiian red shrimp</name>
    <dbReference type="NCBI Taxonomy" id="373956"/>
    <lineage>
        <taxon>Eukaryota</taxon>
        <taxon>Metazoa</taxon>
        <taxon>Ecdysozoa</taxon>
        <taxon>Arthropoda</taxon>
        <taxon>Crustacea</taxon>
        <taxon>Multicrustacea</taxon>
        <taxon>Malacostraca</taxon>
        <taxon>Eumalacostraca</taxon>
        <taxon>Eucarida</taxon>
        <taxon>Decapoda</taxon>
        <taxon>Pleocyemata</taxon>
        <taxon>Caridea</taxon>
        <taxon>Atyoidea</taxon>
        <taxon>Atyidae</taxon>
        <taxon>Halocaridina</taxon>
    </lineage>
</organism>
<dbReference type="SUPFAM" id="SSF53756">
    <property type="entry name" value="UDP-Glycosyltransferase/glycogen phosphorylase"/>
    <property type="match status" value="1"/>
</dbReference>
<feature type="non-terminal residue" evidence="15">
    <location>
        <position position="274"/>
    </location>
</feature>
<evidence type="ECO:0000256" key="4">
    <source>
        <dbReference type="ARBA" id="ARBA00022676"/>
    </source>
</evidence>
<proteinExistence type="inferred from homology"/>
<dbReference type="GO" id="GO:0008417">
    <property type="term" value="F:fucosyltransferase activity"/>
    <property type="evidence" value="ECO:0007669"/>
    <property type="project" value="InterPro"/>
</dbReference>
<evidence type="ECO:0000313" key="15">
    <source>
        <dbReference type="EMBL" id="KAK7067935.1"/>
    </source>
</evidence>
<sequence length="274" mass="32087">MKVTFSPHPAFMGGSKIVLTLLVIIILMTISFQKYYPKLEMKRSNITENTDQVPILECELPKRILIWTTLWHEQSFGWERIFFRQVSRQCEESRCELVYDHRLLDSADAVLFHPIDLHPDYDLPKYHRPDQIWIFFSVEAPPIVVDDQNVNLGRLGGVFNWTMTYKRDSDVVVPYGRVIPKPSVGSSVQGRDYWSEKDSTKTAAWMVSHCGTESRREWFVKELVKYMRVDVFGRCGHKRCGKNISFKTLGTFNQDVCNAEIEKYMFYFAFENSI</sequence>
<keyword evidence="9 12" id="KW-0333">Golgi apparatus</keyword>
<comment type="subcellular location">
    <subcellularLocation>
        <location evidence="1 12">Golgi apparatus</location>
        <location evidence="1 12">Golgi stack membrane</location>
        <topology evidence="1 12">Single-pass type II membrane protein</topology>
    </subcellularLocation>
</comment>
<keyword evidence="10 12" id="KW-0472">Membrane</keyword>
<dbReference type="Proteomes" id="UP001381693">
    <property type="component" value="Unassembled WGS sequence"/>
</dbReference>
<feature type="transmembrane region" description="Helical" evidence="12">
    <location>
        <begin position="17"/>
        <end position="36"/>
    </location>
</feature>
<keyword evidence="6 12" id="KW-0812">Transmembrane</keyword>
<dbReference type="GO" id="GO:0032580">
    <property type="term" value="C:Golgi cisterna membrane"/>
    <property type="evidence" value="ECO:0007669"/>
    <property type="project" value="UniProtKB-SubCell"/>
</dbReference>
<keyword evidence="16" id="KW-1185">Reference proteome</keyword>
<dbReference type="PANTHER" id="PTHR48438">
    <property type="entry name" value="ALPHA-(1,3)-FUCOSYLTRANSFERASE C-RELATED"/>
    <property type="match status" value="1"/>
</dbReference>
<evidence type="ECO:0000259" key="13">
    <source>
        <dbReference type="Pfam" id="PF00852"/>
    </source>
</evidence>
<evidence type="ECO:0000256" key="3">
    <source>
        <dbReference type="ARBA" id="ARBA00008919"/>
    </source>
</evidence>
<dbReference type="Gene3D" id="3.40.50.11660">
    <property type="entry name" value="Glycosyl transferase family 10, C-terminal domain"/>
    <property type="match status" value="1"/>
</dbReference>
<dbReference type="InterPro" id="IPR001503">
    <property type="entry name" value="Glyco_trans_10"/>
</dbReference>
<feature type="domain" description="Fucosyltransferase C-terminal" evidence="13">
    <location>
        <begin position="199"/>
        <end position="274"/>
    </location>
</feature>
<gene>
    <name evidence="15" type="primary">FUT4_6</name>
    <name evidence="15" type="ORF">SK128_023907</name>
</gene>
<dbReference type="InterPro" id="IPR038577">
    <property type="entry name" value="GT10-like_C_sf"/>
</dbReference>
<dbReference type="InterPro" id="IPR055270">
    <property type="entry name" value="Glyco_tran_10_C"/>
</dbReference>
<comment type="similarity">
    <text evidence="3 12">Belongs to the glycosyltransferase 10 family.</text>
</comment>
<evidence type="ECO:0000256" key="7">
    <source>
        <dbReference type="ARBA" id="ARBA00022968"/>
    </source>
</evidence>
<name>A0AAN8WKM4_HALRR</name>
<keyword evidence="11" id="KW-0325">Glycoprotein</keyword>
<dbReference type="PANTHER" id="PTHR48438:SF1">
    <property type="entry name" value="ALPHA-(1,3)-FUCOSYLTRANSFERASE C-RELATED"/>
    <property type="match status" value="1"/>
</dbReference>
<evidence type="ECO:0000256" key="10">
    <source>
        <dbReference type="ARBA" id="ARBA00023136"/>
    </source>
</evidence>
<evidence type="ECO:0000256" key="9">
    <source>
        <dbReference type="ARBA" id="ARBA00023034"/>
    </source>
</evidence>
<comment type="pathway">
    <text evidence="2">Protein modification; protein glycosylation.</text>
</comment>
<dbReference type="EC" id="2.4.1.-" evidence="12"/>
<keyword evidence="4 12" id="KW-0328">Glycosyltransferase</keyword>
<dbReference type="Pfam" id="PF17039">
    <property type="entry name" value="Glyco_tran_10_N"/>
    <property type="match status" value="1"/>
</dbReference>
<evidence type="ECO:0000256" key="2">
    <source>
        <dbReference type="ARBA" id="ARBA00004922"/>
    </source>
</evidence>
<protein>
    <recommendedName>
        <fullName evidence="12">Fucosyltransferase</fullName>
        <ecNumber evidence="12">2.4.1.-</ecNumber>
    </recommendedName>
</protein>
<evidence type="ECO:0000256" key="5">
    <source>
        <dbReference type="ARBA" id="ARBA00022679"/>
    </source>
</evidence>
<evidence type="ECO:0000259" key="14">
    <source>
        <dbReference type="Pfam" id="PF17039"/>
    </source>
</evidence>
<evidence type="ECO:0000256" key="8">
    <source>
        <dbReference type="ARBA" id="ARBA00022989"/>
    </source>
</evidence>
<comment type="caution">
    <text evidence="15">The sequence shown here is derived from an EMBL/GenBank/DDBJ whole genome shotgun (WGS) entry which is preliminary data.</text>
</comment>
<dbReference type="InterPro" id="IPR031481">
    <property type="entry name" value="Glyco_tran_10_N"/>
</dbReference>
<evidence type="ECO:0000256" key="12">
    <source>
        <dbReference type="RuleBase" id="RU003832"/>
    </source>
</evidence>
<keyword evidence="8 12" id="KW-1133">Transmembrane helix</keyword>
<dbReference type="Pfam" id="PF00852">
    <property type="entry name" value="Glyco_transf_10"/>
    <property type="match status" value="1"/>
</dbReference>
<evidence type="ECO:0000256" key="11">
    <source>
        <dbReference type="ARBA" id="ARBA00023180"/>
    </source>
</evidence>
<accession>A0AAN8WKM4</accession>
<keyword evidence="5 12" id="KW-0808">Transferase</keyword>
<reference evidence="15 16" key="1">
    <citation type="submission" date="2023-11" db="EMBL/GenBank/DDBJ databases">
        <title>Halocaridina rubra genome assembly.</title>
        <authorList>
            <person name="Smith C."/>
        </authorList>
    </citation>
    <scope>NUCLEOTIDE SEQUENCE [LARGE SCALE GENOMIC DNA]</scope>
    <source>
        <strain evidence="15">EP-1</strain>
        <tissue evidence="15">Whole</tissue>
    </source>
</reference>
<evidence type="ECO:0000256" key="6">
    <source>
        <dbReference type="ARBA" id="ARBA00022692"/>
    </source>
</evidence>
<feature type="domain" description="Fucosyltransferase N-terminal" evidence="14">
    <location>
        <begin position="62"/>
        <end position="176"/>
    </location>
</feature>
<dbReference type="EMBL" id="JAXCGZ010017575">
    <property type="protein sequence ID" value="KAK7067935.1"/>
    <property type="molecule type" value="Genomic_DNA"/>
</dbReference>